<sequence length="238" mass="25610">MKKIMGFGLVIGASLIALSGCNSVIPGKTKEETILVEKDKAERLDVELQLGVGEITVKNGAKDWVEGSAQYNIDKLAPKVKYDLRGKTGKVSIDHKGSTSVRFGKIKNIWDIELNEDIPMDLSIETGASDAELDLRGLQLEKLNIDTGVGDLNVNLGGDWKKSFETNIETGVGQTTVILPSKVGVKLTTEEGIGTSSIEGLISKGKGVYVNEAYDKADVKIEINSEIGVGDITFKLDK</sequence>
<dbReference type="GeneID" id="96598633"/>
<evidence type="ECO:0000313" key="4">
    <source>
        <dbReference type="EMBL" id="KMY32499.1"/>
    </source>
</evidence>
<evidence type="ECO:0000259" key="2">
    <source>
        <dbReference type="Pfam" id="PF09922"/>
    </source>
</evidence>
<dbReference type="PROSITE" id="PS51257">
    <property type="entry name" value="PROKAR_LIPOPROTEIN"/>
    <property type="match status" value="1"/>
</dbReference>
<dbReference type="Pfam" id="PF09922">
    <property type="entry name" value="LiaF-like_C"/>
    <property type="match status" value="1"/>
</dbReference>
<dbReference type="AlphaFoldDB" id="A0A0K9FDC0"/>
<dbReference type="OrthoDB" id="2964960at2"/>
<keyword evidence="1" id="KW-0732">Signal</keyword>
<reference evidence="5" key="1">
    <citation type="submission" date="2015-07" db="EMBL/GenBank/DDBJ databases">
        <authorList>
            <person name="Liu B."/>
            <person name="Wang J."/>
            <person name="Zhu Y."/>
            <person name="Liu G."/>
            <person name="Chen Q."/>
            <person name="Lan J."/>
            <person name="Che J."/>
            <person name="Ge C."/>
            <person name="Shi H."/>
            <person name="Pan Z."/>
            <person name="Liu X."/>
        </authorList>
    </citation>
    <scope>NUCLEOTIDE SEQUENCE [LARGE SCALE GENOMIC DNA]</scope>
    <source>
        <strain evidence="5">DSM 23493</strain>
    </source>
</reference>
<feature type="domain" description="Cell wall-active antibiotics response LiaF-like C-terminal" evidence="2">
    <location>
        <begin position="138"/>
        <end position="233"/>
    </location>
</feature>
<dbReference type="Proteomes" id="UP000037326">
    <property type="component" value="Unassembled WGS sequence"/>
</dbReference>
<dbReference type="PATRIC" id="fig|582475.4.peg.1643"/>
<dbReference type="Pfam" id="PF17115">
    <property type="entry name" value="Toast_rack_N"/>
    <property type="match status" value="1"/>
</dbReference>
<evidence type="ECO:0000313" key="5">
    <source>
        <dbReference type="Proteomes" id="UP000037326"/>
    </source>
</evidence>
<evidence type="ECO:0008006" key="6">
    <source>
        <dbReference type="Google" id="ProtNLM"/>
    </source>
</evidence>
<dbReference type="InterPro" id="IPR031346">
    <property type="entry name" value="DUF2154_N"/>
</dbReference>
<name>A0A0K9FDC0_9BACI</name>
<accession>A0A0K9FDC0</accession>
<dbReference type="EMBL" id="LFXJ01000005">
    <property type="protein sequence ID" value="KMY32499.1"/>
    <property type="molecule type" value="Genomic_DNA"/>
</dbReference>
<gene>
    <name evidence="4" type="ORF">ACZ11_10275</name>
</gene>
<evidence type="ECO:0000259" key="3">
    <source>
        <dbReference type="Pfam" id="PF17115"/>
    </source>
</evidence>
<proteinExistence type="predicted"/>
<feature type="chain" id="PRO_5039047027" description="DUF2154 domain-containing protein" evidence="1">
    <location>
        <begin position="20"/>
        <end position="238"/>
    </location>
</feature>
<protein>
    <recommendedName>
        <fullName evidence="6">DUF2154 domain-containing protein</fullName>
    </recommendedName>
</protein>
<organism evidence="4 5">
    <name type="scientific">Lysinibacillus xylanilyticus</name>
    <dbReference type="NCBI Taxonomy" id="582475"/>
    <lineage>
        <taxon>Bacteria</taxon>
        <taxon>Bacillati</taxon>
        <taxon>Bacillota</taxon>
        <taxon>Bacilli</taxon>
        <taxon>Bacillales</taxon>
        <taxon>Bacillaceae</taxon>
        <taxon>Lysinibacillus</taxon>
    </lineage>
</organism>
<dbReference type="RefSeq" id="WP_049665813.1">
    <property type="nucleotide sequence ID" value="NZ_JBIVOC010000032.1"/>
</dbReference>
<dbReference type="InterPro" id="IPR024425">
    <property type="entry name" value="LiaF-like_C"/>
</dbReference>
<evidence type="ECO:0000256" key="1">
    <source>
        <dbReference type="SAM" id="SignalP"/>
    </source>
</evidence>
<comment type="caution">
    <text evidence="4">The sequence shown here is derived from an EMBL/GenBank/DDBJ whole genome shotgun (WGS) entry which is preliminary data.</text>
</comment>
<feature type="signal peptide" evidence="1">
    <location>
        <begin position="1"/>
        <end position="19"/>
    </location>
</feature>
<feature type="domain" description="DUF2154" evidence="3">
    <location>
        <begin position="40"/>
        <end position="128"/>
    </location>
</feature>